<dbReference type="PROSITE" id="PS50093">
    <property type="entry name" value="PKD"/>
    <property type="match status" value="2"/>
</dbReference>
<dbReference type="InterPro" id="IPR057708">
    <property type="entry name" value="DUF7948"/>
</dbReference>
<dbReference type="InterPro" id="IPR013783">
    <property type="entry name" value="Ig-like_fold"/>
</dbReference>
<dbReference type="Proteomes" id="UP000321721">
    <property type="component" value="Unassembled WGS sequence"/>
</dbReference>
<dbReference type="EMBL" id="VOOS01000002">
    <property type="protein sequence ID" value="TXB66021.1"/>
    <property type="molecule type" value="Genomic_DNA"/>
</dbReference>
<dbReference type="RefSeq" id="WP_147099403.1">
    <property type="nucleotide sequence ID" value="NZ_VOOS01000002.1"/>
</dbReference>
<comment type="caution">
    <text evidence="2">The sequence shown here is derived from an EMBL/GenBank/DDBJ whole genome shotgun (WGS) entry which is preliminary data.</text>
</comment>
<dbReference type="CDD" id="cd00146">
    <property type="entry name" value="PKD"/>
    <property type="match status" value="2"/>
</dbReference>
<dbReference type="SUPFAM" id="SSF49299">
    <property type="entry name" value="PKD domain"/>
    <property type="match status" value="2"/>
</dbReference>
<keyword evidence="3" id="KW-1185">Reference proteome</keyword>
<dbReference type="InterPro" id="IPR000601">
    <property type="entry name" value="PKD_dom"/>
</dbReference>
<dbReference type="NCBIfam" id="TIGR04131">
    <property type="entry name" value="Bac_Flav_CTERM"/>
    <property type="match status" value="1"/>
</dbReference>
<organism evidence="2 3">
    <name type="scientific">Vicingus serpentipes</name>
    <dbReference type="NCBI Taxonomy" id="1926625"/>
    <lineage>
        <taxon>Bacteria</taxon>
        <taxon>Pseudomonadati</taxon>
        <taxon>Bacteroidota</taxon>
        <taxon>Flavobacteriia</taxon>
        <taxon>Flavobacteriales</taxon>
        <taxon>Vicingaceae</taxon>
        <taxon>Vicingus</taxon>
    </lineage>
</organism>
<dbReference type="InterPro" id="IPR022409">
    <property type="entry name" value="PKD/Chitinase_dom"/>
</dbReference>
<dbReference type="Pfam" id="PF18911">
    <property type="entry name" value="PKD_4"/>
    <property type="match status" value="2"/>
</dbReference>
<name>A0A5C6RUM0_9FLAO</name>
<dbReference type="Pfam" id="PF06739">
    <property type="entry name" value="SBBP"/>
    <property type="match status" value="1"/>
</dbReference>
<evidence type="ECO:0000313" key="2">
    <source>
        <dbReference type="EMBL" id="TXB66021.1"/>
    </source>
</evidence>
<protein>
    <submittedName>
        <fullName evidence="2">T9SS type B sorting domain-containing protein</fullName>
    </submittedName>
</protein>
<feature type="domain" description="PKD" evidence="1">
    <location>
        <begin position="926"/>
        <end position="989"/>
    </location>
</feature>
<proteinExistence type="predicted"/>
<dbReference type="Pfam" id="PF13585">
    <property type="entry name" value="CHU_C"/>
    <property type="match status" value="1"/>
</dbReference>
<dbReference type="InterPro" id="IPR026341">
    <property type="entry name" value="T9SS_type_B"/>
</dbReference>
<dbReference type="InterPro" id="IPR035986">
    <property type="entry name" value="PKD_dom_sf"/>
</dbReference>
<evidence type="ECO:0000313" key="3">
    <source>
        <dbReference type="Proteomes" id="UP000321721"/>
    </source>
</evidence>
<dbReference type="Pfam" id="PF25778">
    <property type="entry name" value="DUF7948"/>
    <property type="match status" value="1"/>
</dbReference>
<evidence type="ECO:0000259" key="1">
    <source>
        <dbReference type="PROSITE" id="PS50093"/>
    </source>
</evidence>
<gene>
    <name evidence="2" type="ORF">FRY74_05480</name>
</gene>
<feature type="domain" description="PKD" evidence="1">
    <location>
        <begin position="764"/>
        <end position="814"/>
    </location>
</feature>
<sequence length="1328" mass="145453">MTKRILYLLIVFILCYNNVRGGDDGIRFIENKGQWENQVLFKANLGNGALFVEKDRFTFNLYNAEEYSKNHFSATQEFTPLKQHAYQVEFINAQSPAISSKSKFSEYYNFILGKDKNKWKSNITAYQIVKYNNLYKNINLNLYSSGNFLKYDFILNPNSNIEDIILNYKGVDELKIDNAGNLIVKTSVGDVIEQQPYSYQLIDGKKVEIKSKYVLKDNLVSFKVSGNYNKSLPLIIDPILIFASYSGSTADNFGMTATYGYDGSLFAGGTVFNNGYPTTLGAYDSSFNGSTGSGITDVCITRYDSTGTNLIYSTYIGGTATETVHSLIANEDNELYLYGATSSLDFPTTLNSYVDTFSGGTSVYYVSNGSNFTNGTDIYIAKLSANGSNLLGSTYLGGSQNDGVNSTANLSYDSLMNNYSDQYRGEIMLDQQGNCYLTSSTKSPDFPILNGFDNTLNGNQDAVIIKLNSDLSELKWSTYLGGDNKDAGYSIKVDTNNFVYVCGGTASNNFPTTLGTINTGYLGGKADGYITKIDTNGSQILSSTLLGTDNYDQCYFIEIDRHGSIYTVGQTRGVFPLVNATYINPNSSSFIVKLNNDLNTIYYSTVFGNGNINAKFCPSAFLVDRCENVYVSGWGGDILTGASLFNMPTTSNAVFPNSPNGFDFYLIVLERNLASQLYGTYFGGPTSREHVDGGTSRFDKNGIVYQSVCAGCGSNDDFPTYPNPGVWSNTNNSNNCNNGTFKFDFEIIPKAQFTVDNFEGCSPLTVTFNNTSNSSDSYLWDFGNGDTTSLVFNPIRTYNTPGTYTISLLIKDSICNTIDTAYQVITVNPPINITAITNDSTSCEPVLLNLSATGATSFIWSSNNQFTDTLNPSLSDTLTVYGGNTITYYVMATNGECSDIDSVTITYHIPSNSNFLLDNIQGCAPLTVNFTNTSGPNDFYLWDFGNGNTSSTVLNPSITYNTPGTYTVSLTITDSICGTTDVKSATITVASPVNLSIPNNPINTCDTALLFSNSTGATTYIWSTNPSFTDTLNTNLQTDSLIVIVSDTTTYYLLATNGICSNNSSITINHIGVIIDVPNGAVCSGQSDTLSVINLTSQPLTYNWQPISEIISGETTANPIVNPVITTTYFVTAQNALGCSMTDSSIVSVSGISVNDISITADKDTLYNGEGTFLHAIPDNNFTYVWNPSNTLNNNTIANPFATPTTETTYIALFTELVTGCQFYKTYTLYAWEINCADPDVFIPNAFTPNDDLENDVLYVRGRYVEEMELKIYDRWGELLFETTKQDVGWDGTYKGNKVDPAVYVYHLSVKCIDGQEYFKKGNVTVIR</sequence>
<dbReference type="InterPro" id="IPR052918">
    <property type="entry name" value="Motility_Chemotaxis_Reg"/>
</dbReference>
<dbReference type="PANTHER" id="PTHR35580:SF1">
    <property type="entry name" value="PHYTASE-LIKE DOMAIN-CONTAINING PROTEIN"/>
    <property type="match status" value="1"/>
</dbReference>
<reference evidence="2 3" key="1">
    <citation type="submission" date="2019-08" db="EMBL/GenBank/DDBJ databases">
        <title>Genome of Vicingus serpentipes NCIMB 15042.</title>
        <authorList>
            <person name="Bowman J.P."/>
        </authorList>
    </citation>
    <scope>NUCLEOTIDE SEQUENCE [LARGE SCALE GENOMIC DNA]</scope>
    <source>
        <strain evidence="2 3">NCIMB 15042</strain>
    </source>
</reference>
<dbReference type="OrthoDB" id="1652165at2"/>
<dbReference type="Gene3D" id="2.60.40.10">
    <property type="entry name" value="Immunoglobulins"/>
    <property type="match status" value="2"/>
</dbReference>
<dbReference type="PANTHER" id="PTHR35580">
    <property type="entry name" value="CELL SURFACE GLYCOPROTEIN (S-LAYER PROTEIN)-LIKE PROTEIN"/>
    <property type="match status" value="1"/>
</dbReference>
<dbReference type="InterPro" id="IPR010620">
    <property type="entry name" value="SBBP_repeat"/>
</dbReference>
<accession>A0A5C6RUM0</accession>
<dbReference type="SMART" id="SM00089">
    <property type="entry name" value="PKD"/>
    <property type="match status" value="2"/>
</dbReference>